<evidence type="ECO:0000256" key="1">
    <source>
        <dbReference type="SAM" id="Phobius"/>
    </source>
</evidence>
<name>A0A4S4N755_9BACT</name>
<feature type="transmembrane region" description="Helical" evidence="1">
    <location>
        <begin position="12"/>
        <end position="33"/>
    </location>
</feature>
<keyword evidence="1" id="KW-1133">Transmembrane helix</keyword>
<feature type="transmembrane region" description="Helical" evidence="1">
    <location>
        <begin position="45"/>
        <end position="63"/>
    </location>
</feature>
<proteinExistence type="predicted"/>
<keyword evidence="3" id="KW-1185">Reference proteome</keyword>
<dbReference type="Proteomes" id="UP000308528">
    <property type="component" value="Unassembled WGS sequence"/>
</dbReference>
<dbReference type="RefSeq" id="WP_136460602.1">
    <property type="nucleotide sequence ID" value="NZ_SRSF01000014.1"/>
</dbReference>
<evidence type="ECO:0000313" key="3">
    <source>
        <dbReference type="Proteomes" id="UP000308528"/>
    </source>
</evidence>
<keyword evidence="1" id="KW-0812">Transmembrane</keyword>
<gene>
    <name evidence="2" type="ORF">E4021_17085</name>
</gene>
<dbReference type="OrthoDB" id="1492435at2"/>
<accession>A0A4S4N755</accession>
<dbReference type="EMBL" id="SRSF01000014">
    <property type="protein sequence ID" value="THH34909.1"/>
    <property type="molecule type" value="Genomic_DNA"/>
</dbReference>
<keyword evidence="1" id="KW-0472">Membrane</keyword>
<comment type="caution">
    <text evidence="2">The sequence shown here is derived from an EMBL/GenBank/DDBJ whole genome shotgun (WGS) entry which is preliminary data.</text>
</comment>
<organism evidence="2 3">
    <name type="scientific">Neolewinella litorea</name>
    <dbReference type="NCBI Taxonomy" id="2562452"/>
    <lineage>
        <taxon>Bacteria</taxon>
        <taxon>Pseudomonadati</taxon>
        <taxon>Bacteroidota</taxon>
        <taxon>Saprospiria</taxon>
        <taxon>Saprospirales</taxon>
        <taxon>Lewinellaceae</taxon>
        <taxon>Neolewinella</taxon>
    </lineage>
</organism>
<evidence type="ECO:0000313" key="2">
    <source>
        <dbReference type="EMBL" id="THH34909.1"/>
    </source>
</evidence>
<reference evidence="2 3" key="1">
    <citation type="submission" date="2019-04" db="EMBL/GenBank/DDBJ databases">
        <title>Lewinella litorea sp. nov., isolated from a marine sand.</title>
        <authorList>
            <person name="Yoon J.-H."/>
        </authorList>
    </citation>
    <scope>NUCLEOTIDE SEQUENCE [LARGE SCALE GENOMIC DNA]</scope>
    <source>
        <strain evidence="2 3">HSMS-39</strain>
    </source>
</reference>
<dbReference type="AlphaFoldDB" id="A0A4S4N755"/>
<sequence>MPKTYFKEEQRFRNPGFIALLLLMSVLVLYRIVITFFNGITTYDAAITGCIALLLALGWYGVYSSRLRIKINKKYLKVRTKGIIGSRVKLSTAEMADCSFVDVTPSARWSGALIDPSSRFRCIDFGGRRGVCIRMRDGRSYFIGSDDLFARRHDIPLPTHAHAN</sequence>
<protein>
    <recommendedName>
        <fullName evidence="4">PH domain-containing protein</fullName>
    </recommendedName>
</protein>
<evidence type="ECO:0008006" key="4">
    <source>
        <dbReference type="Google" id="ProtNLM"/>
    </source>
</evidence>